<dbReference type="EMBL" id="CP006585">
    <property type="protein sequence ID" value="AGW12250.1"/>
    <property type="molecule type" value="Genomic_DNA"/>
</dbReference>
<sequence length="33" mass="3298">MEGNATAGLLRETAAIGNVAQAVIFLATPNVLA</sequence>
<dbReference type="HOGENOM" id="CLU_3381537_0_0_7"/>
<gene>
    <name evidence="1" type="ORF">DGI_0323</name>
</gene>
<reference evidence="2" key="2">
    <citation type="submission" date="2013-07" db="EMBL/GenBank/DDBJ databases">
        <authorList>
            <person name="Morais-Silva F.O."/>
            <person name="Rezende A.M."/>
            <person name="Pimentel C."/>
            <person name="Resende D.M."/>
            <person name="Santos C.I."/>
            <person name="Clemente C."/>
            <person name="de Oliveira L.M."/>
            <person name="da Silva S.M."/>
            <person name="Costa D.A."/>
            <person name="Varela-Raposo A."/>
            <person name="Horacio E.C.A."/>
            <person name="Matos M."/>
            <person name="Flores O."/>
            <person name="Ruiz J.C."/>
            <person name="Rodrigues-Pousada C."/>
        </authorList>
    </citation>
    <scope>NUCLEOTIDE SEQUENCE [LARGE SCALE GENOMIC DNA]</scope>
    <source>
        <strain evidence="2">ATCC 19364 / DSM 1382 / NCIMB 9332 / VKM B-1759</strain>
    </source>
</reference>
<keyword evidence="2" id="KW-1185">Reference proteome</keyword>
<dbReference type="STRING" id="1121448.DGI_0323"/>
<accession>T2G6P4</accession>
<evidence type="ECO:0000313" key="2">
    <source>
        <dbReference type="Proteomes" id="UP000016587"/>
    </source>
</evidence>
<dbReference type="PATRIC" id="fig|1121448.10.peg.328"/>
<protein>
    <submittedName>
        <fullName evidence="1">Uncharacterized protein</fullName>
    </submittedName>
</protein>
<dbReference type="Proteomes" id="UP000016587">
    <property type="component" value="Chromosome"/>
</dbReference>
<proteinExistence type="predicted"/>
<name>T2G6P4_MEGG1</name>
<reference evidence="1 2" key="1">
    <citation type="journal article" date="2013" name="J. Bacteriol.">
        <title>Roles of HynAB and Ech, the only two hydrogenases found in the model sulfate reducer Desulfovibrio gigas.</title>
        <authorList>
            <person name="Morais-Silva F.O."/>
            <person name="Santos C.I."/>
            <person name="Rodrigues R."/>
            <person name="Pereira I.A."/>
            <person name="Rodrigues-Pousada C."/>
        </authorList>
    </citation>
    <scope>NUCLEOTIDE SEQUENCE [LARGE SCALE GENOMIC DNA]</scope>
    <source>
        <strain evidence="2">ATCC 19364 / DSM 1382 / NCIMB 9332 / VKM B-1759</strain>
    </source>
</reference>
<dbReference type="AlphaFoldDB" id="T2G6P4"/>
<dbReference type="KEGG" id="dgg:DGI_0323"/>
<evidence type="ECO:0000313" key="1">
    <source>
        <dbReference type="EMBL" id="AGW12250.1"/>
    </source>
</evidence>
<organism evidence="1 2">
    <name type="scientific">Megalodesulfovibrio gigas (strain ATCC 19364 / DSM 1382 / NCIMB 9332 / VKM B-1759)</name>
    <name type="common">Desulfovibrio gigas</name>
    <dbReference type="NCBI Taxonomy" id="1121448"/>
    <lineage>
        <taxon>Bacteria</taxon>
        <taxon>Pseudomonadati</taxon>
        <taxon>Thermodesulfobacteriota</taxon>
        <taxon>Desulfovibrionia</taxon>
        <taxon>Desulfovibrionales</taxon>
        <taxon>Desulfovibrionaceae</taxon>
        <taxon>Megalodesulfovibrio</taxon>
    </lineage>
</organism>